<gene>
    <name evidence="3" type="ORF">E5676_scaffold718G00010</name>
    <name evidence="2" type="ORF">E6C27_scaffold1204G00010</name>
</gene>
<comment type="caution">
    <text evidence="3">The sequence shown here is derived from an EMBL/GenBank/DDBJ whole genome shotgun (WGS) entry which is preliminary data.</text>
</comment>
<evidence type="ECO:0000313" key="3">
    <source>
        <dbReference type="EMBL" id="TYK06447.1"/>
    </source>
</evidence>
<name>A0A5D3C3P5_CUCMM</name>
<protein>
    <submittedName>
        <fullName evidence="3">Zinc finger protein ZPR1-like protein</fullName>
    </submittedName>
</protein>
<accession>A0A5D3C3P5</accession>
<dbReference type="Proteomes" id="UP000321947">
    <property type="component" value="Unassembled WGS sequence"/>
</dbReference>
<dbReference type="EMBL" id="SSTD01013533">
    <property type="protein sequence ID" value="TYK06447.1"/>
    <property type="molecule type" value="Genomic_DNA"/>
</dbReference>
<evidence type="ECO:0000256" key="1">
    <source>
        <dbReference type="SAM" id="MobiDB-lite"/>
    </source>
</evidence>
<dbReference type="Proteomes" id="UP000321393">
    <property type="component" value="Unassembled WGS sequence"/>
</dbReference>
<sequence>MLELQSQPTLDGTQPLSRDEIFETELGRRLGYSKGLGWGPKPKARRTANVSNATTSCLQSTVELQLWAALDESMPRIEQQIKNHDVLASEVEQMWKLIEDMTRAQQEPPHNP</sequence>
<organism evidence="3 5">
    <name type="scientific">Cucumis melo var. makuwa</name>
    <name type="common">Oriental melon</name>
    <dbReference type="NCBI Taxonomy" id="1194695"/>
    <lineage>
        <taxon>Eukaryota</taxon>
        <taxon>Viridiplantae</taxon>
        <taxon>Streptophyta</taxon>
        <taxon>Embryophyta</taxon>
        <taxon>Tracheophyta</taxon>
        <taxon>Spermatophyta</taxon>
        <taxon>Magnoliopsida</taxon>
        <taxon>eudicotyledons</taxon>
        <taxon>Gunneridae</taxon>
        <taxon>Pentapetalae</taxon>
        <taxon>rosids</taxon>
        <taxon>fabids</taxon>
        <taxon>Cucurbitales</taxon>
        <taxon>Cucurbitaceae</taxon>
        <taxon>Benincaseae</taxon>
        <taxon>Cucumis</taxon>
    </lineage>
</organism>
<dbReference type="AlphaFoldDB" id="A0A5D3C3P5"/>
<evidence type="ECO:0000313" key="5">
    <source>
        <dbReference type="Proteomes" id="UP000321947"/>
    </source>
</evidence>
<feature type="region of interest" description="Disordered" evidence="1">
    <location>
        <begin position="33"/>
        <end position="52"/>
    </location>
</feature>
<dbReference type="EMBL" id="SSTE01023254">
    <property type="protein sequence ID" value="KAA0025322.1"/>
    <property type="molecule type" value="Genomic_DNA"/>
</dbReference>
<evidence type="ECO:0000313" key="4">
    <source>
        <dbReference type="Proteomes" id="UP000321393"/>
    </source>
</evidence>
<dbReference type="OrthoDB" id="1921870at2759"/>
<reference evidence="4 5" key="1">
    <citation type="submission" date="2019-08" db="EMBL/GenBank/DDBJ databases">
        <title>Draft genome sequences of two oriental melons (Cucumis melo L. var makuwa).</title>
        <authorList>
            <person name="Kwon S.-Y."/>
        </authorList>
    </citation>
    <scope>NUCLEOTIDE SEQUENCE [LARGE SCALE GENOMIC DNA]</scope>
    <source>
        <strain evidence="5">cv. Chang Bougi</strain>
        <strain evidence="4">cv. SW 3</strain>
        <tissue evidence="3">Leaf</tissue>
    </source>
</reference>
<proteinExistence type="predicted"/>
<evidence type="ECO:0000313" key="2">
    <source>
        <dbReference type="EMBL" id="KAA0025322.1"/>
    </source>
</evidence>